<dbReference type="PANTHER" id="PTHR46931:SF19">
    <property type="entry name" value="CRIB DOMAIN-CONTAINING PROTEIN"/>
    <property type="match status" value="1"/>
</dbReference>
<keyword evidence="3" id="KW-1185">Reference proteome</keyword>
<dbReference type="Pfam" id="PF00786">
    <property type="entry name" value="PBD"/>
    <property type="match status" value="1"/>
</dbReference>
<evidence type="ECO:0000259" key="1">
    <source>
        <dbReference type="PROSITE" id="PS50108"/>
    </source>
</evidence>
<dbReference type="PANTHER" id="PTHR46931">
    <property type="entry name" value="CRIB DOMAIN-CONTAINING PROTEIN RIC2"/>
    <property type="match status" value="1"/>
</dbReference>
<name>A0AAP0CM46_9ASTR</name>
<dbReference type="InterPro" id="IPR000095">
    <property type="entry name" value="CRIB_dom"/>
</dbReference>
<comment type="caution">
    <text evidence="2">The sequence shown here is derived from an EMBL/GenBank/DDBJ whole genome shotgun (WGS) entry which is preliminary data.</text>
</comment>
<evidence type="ECO:0000313" key="3">
    <source>
        <dbReference type="Proteomes" id="UP001408789"/>
    </source>
</evidence>
<protein>
    <recommendedName>
        <fullName evidence="1">CRIB domain-containing protein</fullName>
    </recommendedName>
</protein>
<reference evidence="2 3" key="1">
    <citation type="submission" date="2024-04" db="EMBL/GenBank/DDBJ databases">
        <title>The reference genome of an endangered Asteraceae, Deinandra increscens subsp. villosa, native to the Central Coast of California.</title>
        <authorList>
            <person name="Guilliams M."/>
            <person name="Hasenstab-Lehman K."/>
            <person name="Meyer R."/>
            <person name="Mcevoy S."/>
        </authorList>
    </citation>
    <scope>NUCLEOTIDE SEQUENCE [LARGE SCALE GENOMIC DNA]</scope>
    <source>
        <tissue evidence="2">Leaf</tissue>
    </source>
</reference>
<dbReference type="AlphaFoldDB" id="A0AAP0CM46"/>
<proteinExistence type="predicted"/>
<gene>
    <name evidence="2" type="ORF">SSX86_023348</name>
</gene>
<accession>A0AAP0CM46</accession>
<dbReference type="EMBL" id="JBCNJP010000023">
    <property type="protein sequence ID" value="KAK9058506.1"/>
    <property type="molecule type" value="Genomic_DNA"/>
</dbReference>
<dbReference type="CDD" id="cd00132">
    <property type="entry name" value="CRIB"/>
    <property type="match status" value="1"/>
</dbReference>
<dbReference type="InterPro" id="IPR044509">
    <property type="entry name" value="RIC2/4"/>
</dbReference>
<sequence length="147" mass="16744">MKETVSRFLLLPFYMNCWKMKGGSKPATMEGESSASMVKSKRSWPSRSDISKVMDRLIRSTFKSVVQIFAYKDIEDVESEKELEIGFPTDVKHVTHIGCDGTLTTNADQNWDHLQPPETLSFPSNTLEQLALQMADTEMTKIEKHEP</sequence>
<dbReference type="SMART" id="SM00285">
    <property type="entry name" value="PBD"/>
    <property type="match status" value="1"/>
</dbReference>
<organism evidence="2 3">
    <name type="scientific">Deinandra increscens subsp. villosa</name>
    <dbReference type="NCBI Taxonomy" id="3103831"/>
    <lineage>
        <taxon>Eukaryota</taxon>
        <taxon>Viridiplantae</taxon>
        <taxon>Streptophyta</taxon>
        <taxon>Embryophyta</taxon>
        <taxon>Tracheophyta</taxon>
        <taxon>Spermatophyta</taxon>
        <taxon>Magnoliopsida</taxon>
        <taxon>eudicotyledons</taxon>
        <taxon>Gunneridae</taxon>
        <taxon>Pentapetalae</taxon>
        <taxon>asterids</taxon>
        <taxon>campanulids</taxon>
        <taxon>Asterales</taxon>
        <taxon>Asteraceae</taxon>
        <taxon>Asteroideae</taxon>
        <taxon>Heliantheae alliance</taxon>
        <taxon>Madieae</taxon>
        <taxon>Madiinae</taxon>
        <taxon>Deinandra</taxon>
    </lineage>
</organism>
<evidence type="ECO:0000313" key="2">
    <source>
        <dbReference type="EMBL" id="KAK9058506.1"/>
    </source>
</evidence>
<dbReference type="Proteomes" id="UP001408789">
    <property type="component" value="Unassembled WGS sequence"/>
</dbReference>
<feature type="domain" description="CRIB" evidence="1">
    <location>
        <begin position="85"/>
        <end position="98"/>
    </location>
</feature>
<dbReference type="PROSITE" id="PS50108">
    <property type="entry name" value="CRIB"/>
    <property type="match status" value="1"/>
</dbReference>